<sequence>MSKQVYFITGANRGIGLEFVKHIIQRDNVFIYATTRDPTQQDELNAIAQANKNVKVLKLNSGSEEDAKAAAEEVKKHSDKIDVVIANAGYHAIDNTANATVSNLKNLFEINAIGPLVLFQALHDLLKKGDDPKIIFISSGAGSITMAAQVPFPILSYGASKAALNFIAQKVHVENEWLIATPIHPGLVDTRMSSNTEETDDFKKITTDTSVSSILKIVDNATRSETSGKFLNYDGTPLPW</sequence>
<dbReference type="CDD" id="cd05325">
    <property type="entry name" value="carb_red_sniffer_like_SDR_c"/>
    <property type="match status" value="1"/>
</dbReference>
<dbReference type="AlphaFoldDB" id="A0AAW2YVZ1"/>
<dbReference type="PROSITE" id="PS00061">
    <property type="entry name" value="ADH_SHORT"/>
    <property type="match status" value="1"/>
</dbReference>
<name>A0AAW2YVZ1_9EUKA</name>
<dbReference type="EMBL" id="JAOPGA020000780">
    <property type="protein sequence ID" value="KAL0481623.1"/>
    <property type="molecule type" value="Genomic_DNA"/>
</dbReference>
<dbReference type="PANTHER" id="PTHR43544:SF7">
    <property type="entry name" value="NADB-LER2"/>
    <property type="match status" value="1"/>
</dbReference>
<dbReference type="SUPFAM" id="SSF51735">
    <property type="entry name" value="NAD(P)-binding Rossmann-fold domains"/>
    <property type="match status" value="1"/>
</dbReference>
<proteinExistence type="predicted"/>
<dbReference type="GO" id="GO:0005737">
    <property type="term" value="C:cytoplasm"/>
    <property type="evidence" value="ECO:0007669"/>
    <property type="project" value="TreeGrafter"/>
</dbReference>
<accession>A0AAW2YVZ1</accession>
<dbReference type="InterPro" id="IPR036291">
    <property type="entry name" value="NAD(P)-bd_dom_sf"/>
</dbReference>
<dbReference type="Gene3D" id="3.40.50.720">
    <property type="entry name" value="NAD(P)-binding Rossmann-like Domain"/>
    <property type="match status" value="1"/>
</dbReference>
<dbReference type="Proteomes" id="UP001431209">
    <property type="component" value="Unassembled WGS sequence"/>
</dbReference>
<dbReference type="PRINTS" id="PR00081">
    <property type="entry name" value="GDHRDH"/>
</dbReference>
<organism evidence="3 4">
    <name type="scientific">Acrasis kona</name>
    <dbReference type="NCBI Taxonomy" id="1008807"/>
    <lineage>
        <taxon>Eukaryota</taxon>
        <taxon>Discoba</taxon>
        <taxon>Heterolobosea</taxon>
        <taxon>Tetramitia</taxon>
        <taxon>Eutetramitia</taxon>
        <taxon>Acrasidae</taxon>
        <taxon>Acrasis</taxon>
    </lineage>
</organism>
<evidence type="ECO:0000313" key="4">
    <source>
        <dbReference type="Proteomes" id="UP001431209"/>
    </source>
</evidence>
<keyword evidence="4" id="KW-1185">Reference proteome</keyword>
<comment type="caution">
    <text evidence="3">The sequence shown here is derived from an EMBL/GenBank/DDBJ whole genome shotgun (WGS) entry which is preliminary data.</text>
</comment>
<dbReference type="InterPro" id="IPR002347">
    <property type="entry name" value="SDR_fam"/>
</dbReference>
<dbReference type="Pfam" id="PF00106">
    <property type="entry name" value="adh_short"/>
    <property type="match status" value="1"/>
</dbReference>
<dbReference type="GO" id="GO:0016491">
    <property type="term" value="F:oxidoreductase activity"/>
    <property type="evidence" value="ECO:0007669"/>
    <property type="project" value="UniProtKB-KW"/>
</dbReference>
<keyword evidence="2" id="KW-0560">Oxidoreductase</keyword>
<evidence type="ECO:0000313" key="3">
    <source>
        <dbReference type="EMBL" id="KAL0481623.1"/>
    </source>
</evidence>
<gene>
    <name evidence="3" type="ORF">AKO1_012451</name>
</gene>
<protein>
    <submittedName>
        <fullName evidence="3">Oxidoreductase</fullName>
    </submittedName>
</protein>
<keyword evidence="1" id="KW-0521">NADP</keyword>
<evidence type="ECO:0000256" key="2">
    <source>
        <dbReference type="ARBA" id="ARBA00023002"/>
    </source>
</evidence>
<dbReference type="InterPro" id="IPR020904">
    <property type="entry name" value="Sc_DH/Rdtase_CS"/>
</dbReference>
<reference evidence="3 4" key="1">
    <citation type="submission" date="2024-03" db="EMBL/GenBank/DDBJ databases">
        <title>The Acrasis kona genome and developmental transcriptomes reveal deep origins of eukaryotic multicellular pathways.</title>
        <authorList>
            <person name="Sheikh S."/>
            <person name="Fu C.-J."/>
            <person name="Brown M.W."/>
            <person name="Baldauf S.L."/>
        </authorList>
    </citation>
    <scope>NUCLEOTIDE SEQUENCE [LARGE SCALE GENOMIC DNA]</scope>
    <source>
        <strain evidence="3 4">ATCC MYA-3509</strain>
    </source>
</reference>
<dbReference type="InterPro" id="IPR051468">
    <property type="entry name" value="Fungal_SecMetab_SDRs"/>
</dbReference>
<evidence type="ECO:0000256" key="1">
    <source>
        <dbReference type="ARBA" id="ARBA00022857"/>
    </source>
</evidence>
<dbReference type="PANTHER" id="PTHR43544">
    <property type="entry name" value="SHORT-CHAIN DEHYDROGENASE/REDUCTASE"/>
    <property type="match status" value="1"/>
</dbReference>